<evidence type="ECO:0000313" key="9">
    <source>
        <dbReference type="Proteomes" id="UP000649617"/>
    </source>
</evidence>
<keyword evidence="9" id="KW-1185">Reference proteome</keyword>
<feature type="transmembrane region" description="Helical" evidence="7">
    <location>
        <begin position="573"/>
        <end position="591"/>
    </location>
</feature>
<feature type="transmembrane region" description="Helical" evidence="7">
    <location>
        <begin position="524"/>
        <end position="547"/>
    </location>
</feature>
<dbReference type="SUPFAM" id="SSF103473">
    <property type="entry name" value="MFS general substrate transporter"/>
    <property type="match status" value="1"/>
</dbReference>
<name>A0A812M982_SYMPI</name>
<dbReference type="InterPro" id="IPR039309">
    <property type="entry name" value="BT1"/>
</dbReference>
<dbReference type="GO" id="GO:0016020">
    <property type="term" value="C:membrane"/>
    <property type="evidence" value="ECO:0007669"/>
    <property type="project" value="UniProtKB-SubCell"/>
</dbReference>
<evidence type="ECO:0000256" key="4">
    <source>
        <dbReference type="ARBA" id="ARBA00022692"/>
    </source>
</evidence>
<dbReference type="EMBL" id="CAJNIZ010007696">
    <property type="protein sequence ID" value="CAE7260500.1"/>
    <property type="molecule type" value="Genomic_DNA"/>
</dbReference>
<proteinExistence type="inferred from homology"/>
<gene>
    <name evidence="8" type="ORF">SPIL2461_LOCUS5451</name>
</gene>
<dbReference type="AlphaFoldDB" id="A0A812M982"/>
<dbReference type="Gene3D" id="1.20.1250.20">
    <property type="entry name" value="MFS general substrate transporter like domains"/>
    <property type="match status" value="1"/>
</dbReference>
<feature type="transmembrane region" description="Helical" evidence="7">
    <location>
        <begin position="640"/>
        <end position="663"/>
    </location>
</feature>
<dbReference type="PANTHER" id="PTHR31585">
    <property type="entry name" value="FOLATE-BIOPTERIN TRANSPORTER 1, CHLOROPLASTIC"/>
    <property type="match status" value="1"/>
</dbReference>
<evidence type="ECO:0000256" key="5">
    <source>
        <dbReference type="ARBA" id="ARBA00022989"/>
    </source>
</evidence>
<accession>A0A812M982</accession>
<feature type="transmembrane region" description="Helical" evidence="7">
    <location>
        <begin position="331"/>
        <end position="354"/>
    </location>
</feature>
<keyword evidence="4 7" id="KW-0812">Transmembrane</keyword>
<feature type="transmembrane region" description="Helical" evidence="7">
    <location>
        <begin position="399"/>
        <end position="419"/>
    </location>
</feature>
<dbReference type="PANTHER" id="PTHR31585:SF5">
    <property type="entry name" value="RNA-BINDING S4 DOMAIN-CONTAINING PROTEIN"/>
    <property type="match status" value="1"/>
</dbReference>
<comment type="subcellular location">
    <subcellularLocation>
        <location evidence="1">Membrane</location>
        <topology evidence="1">Multi-pass membrane protein</topology>
    </subcellularLocation>
</comment>
<evidence type="ECO:0000256" key="6">
    <source>
        <dbReference type="ARBA" id="ARBA00023136"/>
    </source>
</evidence>
<dbReference type="Pfam" id="PF03092">
    <property type="entry name" value="BT1"/>
    <property type="match status" value="1"/>
</dbReference>
<feature type="transmembrane region" description="Helical" evidence="7">
    <location>
        <begin position="493"/>
        <end position="512"/>
    </location>
</feature>
<comment type="caution">
    <text evidence="8">The sequence shown here is derived from an EMBL/GenBank/DDBJ whole genome shotgun (WGS) entry which is preliminary data.</text>
</comment>
<dbReference type="Proteomes" id="UP000649617">
    <property type="component" value="Unassembled WGS sequence"/>
</dbReference>
<dbReference type="OrthoDB" id="76714at2759"/>
<comment type="similarity">
    <text evidence="2">Belongs to the major facilitator superfamily. Folate-biopterin transporter (TC 2.A.71) family.</text>
</comment>
<reference evidence="8" key="1">
    <citation type="submission" date="2021-02" db="EMBL/GenBank/DDBJ databases">
        <authorList>
            <person name="Dougan E. K."/>
            <person name="Rhodes N."/>
            <person name="Thang M."/>
            <person name="Chan C."/>
        </authorList>
    </citation>
    <scope>NUCLEOTIDE SEQUENCE</scope>
</reference>
<feature type="non-terminal residue" evidence="8">
    <location>
        <position position="794"/>
    </location>
</feature>
<evidence type="ECO:0008006" key="10">
    <source>
        <dbReference type="Google" id="ProtNLM"/>
    </source>
</evidence>
<evidence type="ECO:0000256" key="7">
    <source>
        <dbReference type="SAM" id="Phobius"/>
    </source>
</evidence>
<evidence type="ECO:0000256" key="3">
    <source>
        <dbReference type="ARBA" id="ARBA00022448"/>
    </source>
</evidence>
<sequence>MSDWAILMGKRRIWAQSLDWNQQPRPEQTFLQNPEPAQVQCPDLYAEPPDVTVEKATQPVEDGAEADDSLLATSLRAIASHFCSYKEDRVWNSRPGQREYESLRCFFAERLETYQKELDQAREKAWNKWKEFSATVVIDKTQLKELVREGHQIVPTQWVEVDKNFAQRLLDSTVEPKYKSGEEIDRILLLSQPKSSLTSICSRICRALYSFTDANGVVQMLMTSHVVCWTGRDWKKPGALVNLVIADASHANEWKDTDVMIADPLLKVMEPVKLVKALETDVLDVELPTGGSSDSISDVVPTATPDTKTGLERGTCASDERPSIWTWRSCGLPLGGFFLSFLNALATSVGYGFFLGYMGLDAYVVLSINALMKLPQVLLLPFGMMNDCFPIFGQHRKPYFVASWIVVGSALLVMSIRPLPKPYFCQNPDGSYDIMSPPCNLEIHSLKNWYVFPMVFLVAGIQMGCVAGEGLLLEYSQREPMESRGKMKAEFTMITMAGSLASAGFVGVFMNGKEYLGTFDWGMSFRSLMAVCFVIATAFIPLSLWCVQEPEKVAPASCLSSVKSSWKLIKNKGLSAVLIFAFIMQFFSTISTTAGPMVRSQWAEVKVLQQQMFLMGTMLVMMLATWVYKEYFLHTCWRKAILLAVFGLTISDSVPTFLTVFNVIRDQYFFLGEDIIGAVPTTTLSLVMNLMVIELAEPGREGLCYGLIGTVMHASQPIATAMSNQVFGLFQPNLSDPRNYLADTPSFRNTVALSYVLAYGTSVLGTLALPLIPKQKADAQSRKKEWSSSTAMAT</sequence>
<keyword evidence="5 7" id="KW-1133">Transmembrane helix</keyword>
<evidence type="ECO:0000256" key="2">
    <source>
        <dbReference type="ARBA" id="ARBA00007015"/>
    </source>
</evidence>
<feature type="transmembrane region" description="Helical" evidence="7">
    <location>
        <begin position="611"/>
        <end position="628"/>
    </location>
</feature>
<organism evidence="8 9">
    <name type="scientific">Symbiodinium pilosum</name>
    <name type="common">Dinoflagellate</name>
    <dbReference type="NCBI Taxonomy" id="2952"/>
    <lineage>
        <taxon>Eukaryota</taxon>
        <taxon>Sar</taxon>
        <taxon>Alveolata</taxon>
        <taxon>Dinophyceae</taxon>
        <taxon>Suessiales</taxon>
        <taxon>Symbiodiniaceae</taxon>
        <taxon>Symbiodinium</taxon>
    </lineage>
</organism>
<keyword evidence="3" id="KW-0813">Transport</keyword>
<dbReference type="InterPro" id="IPR036259">
    <property type="entry name" value="MFS_trans_sf"/>
</dbReference>
<protein>
    <recommendedName>
        <fullName evidence="10">Folate-biopterin transporter 1, chloroplastic</fullName>
    </recommendedName>
</protein>
<evidence type="ECO:0000256" key="1">
    <source>
        <dbReference type="ARBA" id="ARBA00004141"/>
    </source>
</evidence>
<keyword evidence="6 7" id="KW-0472">Membrane</keyword>
<feature type="transmembrane region" description="Helical" evidence="7">
    <location>
        <begin position="374"/>
        <end position="392"/>
    </location>
</feature>
<feature type="transmembrane region" description="Helical" evidence="7">
    <location>
        <begin position="750"/>
        <end position="772"/>
    </location>
</feature>
<evidence type="ECO:0000313" key="8">
    <source>
        <dbReference type="EMBL" id="CAE7260500.1"/>
    </source>
</evidence>